<dbReference type="PROSITE" id="PS50007">
    <property type="entry name" value="PIPLC_X_DOMAIN"/>
    <property type="match status" value="1"/>
</dbReference>
<dbReference type="InterPro" id="IPR017946">
    <property type="entry name" value="PLC-like_Pdiesterase_TIM-brl"/>
</dbReference>
<dbReference type="GO" id="GO:0006629">
    <property type="term" value="P:lipid metabolic process"/>
    <property type="evidence" value="ECO:0007669"/>
    <property type="project" value="InterPro"/>
</dbReference>
<accession>A0A6G1GVH2</accession>
<dbReference type="Proteomes" id="UP000800041">
    <property type="component" value="Unassembled WGS sequence"/>
</dbReference>
<evidence type="ECO:0000256" key="1">
    <source>
        <dbReference type="SAM" id="MobiDB-lite"/>
    </source>
</evidence>
<proteinExistence type="predicted"/>
<keyword evidence="4" id="KW-1185">Reference proteome</keyword>
<organism evidence="3 4">
    <name type="scientific">Aulographum hederae CBS 113979</name>
    <dbReference type="NCBI Taxonomy" id="1176131"/>
    <lineage>
        <taxon>Eukaryota</taxon>
        <taxon>Fungi</taxon>
        <taxon>Dikarya</taxon>
        <taxon>Ascomycota</taxon>
        <taxon>Pezizomycotina</taxon>
        <taxon>Dothideomycetes</taxon>
        <taxon>Pleosporomycetidae</taxon>
        <taxon>Aulographales</taxon>
        <taxon>Aulographaceae</taxon>
    </lineage>
</organism>
<dbReference type="PANTHER" id="PTHR13593:SF113">
    <property type="entry name" value="SI:DKEY-266F7.9"/>
    <property type="match status" value="1"/>
</dbReference>
<dbReference type="AlphaFoldDB" id="A0A6G1GVH2"/>
<dbReference type="InterPro" id="IPR000909">
    <property type="entry name" value="PLipase_C_PInositol-sp_X_dom"/>
</dbReference>
<reference evidence="3" key="1">
    <citation type="journal article" date="2020" name="Stud. Mycol.">
        <title>101 Dothideomycetes genomes: a test case for predicting lifestyles and emergence of pathogens.</title>
        <authorList>
            <person name="Haridas S."/>
            <person name="Albert R."/>
            <person name="Binder M."/>
            <person name="Bloem J."/>
            <person name="Labutti K."/>
            <person name="Salamov A."/>
            <person name="Andreopoulos B."/>
            <person name="Baker S."/>
            <person name="Barry K."/>
            <person name="Bills G."/>
            <person name="Bluhm B."/>
            <person name="Cannon C."/>
            <person name="Castanera R."/>
            <person name="Culley D."/>
            <person name="Daum C."/>
            <person name="Ezra D."/>
            <person name="Gonzalez J."/>
            <person name="Henrissat B."/>
            <person name="Kuo A."/>
            <person name="Liang C."/>
            <person name="Lipzen A."/>
            <person name="Lutzoni F."/>
            <person name="Magnuson J."/>
            <person name="Mondo S."/>
            <person name="Nolan M."/>
            <person name="Ohm R."/>
            <person name="Pangilinan J."/>
            <person name="Park H.-J."/>
            <person name="Ramirez L."/>
            <person name="Alfaro M."/>
            <person name="Sun H."/>
            <person name="Tritt A."/>
            <person name="Yoshinaga Y."/>
            <person name="Zwiers L.-H."/>
            <person name="Turgeon B."/>
            <person name="Goodwin S."/>
            <person name="Spatafora J."/>
            <person name="Crous P."/>
            <person name="Grigoriev I."/>
        </authorList>
    </citation>
    <scope>NUCLEOTIDE SEQUENCE</scope>
    <source>
        <strain evidence="3">CBS 113979</strain>
    </source>
</reference>
<protein>
    <submittedName>
        <fullName evidence="3">PLC-like phosphodiesterase</fullName>
    </submittedName>
</protein>
<dbReference type="OrthoDB" id="1046782at2759"/>
<dbReference type="SMART" id="SM00148">
    <property type="entry name" value="PLCXc"/>
    <property type="match status" value="1"/>
</dbReference>
<gene>
    <name evidence="3" type="ORF">K402DRAFT_395455</name>
</gene>
<name>A0A6G1GVH2_9PEZI</name>
<sequence>MFKNLTSPFTFPPKQQQKDKPRMTAPPLTIRNLTATPLDLMLIERYEAPGSQEVKSLGNFTSNLTSFVSNTTGINVPGSGGPSSKALAENAQSFAHQNVRVRVEPFKTVKTDIKASERAPNEILRMTIECSGQRYRIDTPSPQHSSSTFTPLVQNPSHHFTGVFLPSSTHLSVFSSANLDSWMRNLKDSTPLSALSIPGTHNAPTHHMALPSVRCQAVSPAEQLANGIRFFDVRVQPPSAPSTDSALQLVHGVFPISLTGPKYLPALLTTITDFLHSHPSETLILSLKREGAGQHTDQQLSRILKEHHVTDAAKWWTEPRIPRLGEARGKIVLLRRFALDDALKREHGGRGWAIDAENWAYNTPNDTHGDVCVQDFCEVLETENIDKKIQYSREHMARAGDCVCDLNAQGDNAPRQPLYLNFLSASNFWKVGCWPDKIAAKVNPAVIAYLASEFHSRDGQKGDGTTGVVVCDWVGEGGDWDLVRCIVGMNSKLELREKNEGR</sequence>
<dbReference type="EMBL" id="ML977166">
    <property type="protein sequence ID" value="KAF1984759.1"/>
    <property type="molecule type" value="Genomic_DNA"/>
</dbReference>
<dbReference type="CDD" id="cd08586">
    <property type="entry name" value="PI-PLCc_BcPLC_like"/>
    <property type="match status" value="1"/>
</dbReference>
<evidence type="ECO:0000259" key="2">
    <source>
        <dbReference type="SMART" id="SM00148"/>
    </source>
</evidence>
<dbReference type="InterPro" id="IPR051057">
    <property type="entry name" value="PI-PLC_domain"/>
</dbReference>
<feature type="domain" description="Phosphatidylinositol-specific phospholipase C X" evidence="2">
    <location>
        <begin position="188"/>
        <end position="336"/>
    </location>
</feature>
<evidence type="ECO:0000313" key="3">
    <source>
        <dbReference type="EMBL" id="KAF1984759.1"/>
    </source>
</evidence>
<dbReference type="SUPFAM" id="SSF51695">
    <property type="entry name" value="PLC-like phosphodiesterases"/>
    <property type="match status" value="1"/>
</dbReference>
<dbReference type="GO" id="GO:0008081">
    <property type="term" value="F:phosphoric diester hydrolase activity"/>
    <property type="evidence" value="ECO:0007669"/>
    <property type="project" value="InterPro"/>
</dbReference>
<dbReference type="PANTHER" id="PTHR13593">
    <property type="match status" value="1"/>
</dbReference>
<dbReference type="Pfam" id="PF00388">
    <property type="entry name" value="PI-PLC-X"/>
    <property type="match status" value="1"/>
</dbReference>
<evidence type="ECO:0000313" key="4">
    <source>
        <dbReference type="Proteomes" id="UP000800041"/>
    </source>
</evidence>
<feature type="compositionally biased region" description="Polar residues" evidence="1">
    <location>
        <begin position="1"/>
        <end position="15"/>
    </location>
</feature>
<feature type="region of interest" description="Disordered" evidence="1">
    <location>
        <begin position="1"/>
        <end position="25"/>
    </location>
</feature>
<dbReference type="Gene3D" id="3.20.20.190">
    <property type="entry name" value="Phosphatidylinositol (PI) phosphodiesterase"/>
    <property type="match status" value="1"/>
</dbReference>